<proteinExistence type="predicted"/>
<protein>
    <submittedName>
        <fullName evidence="1">von Willebrand factor D and EGF domains</fullName>
    </submittedName>
</protein>
<reference evidence="1" key="1">
    <citation type="submission" date="2016-05" db="EMBL/GenBank/DDBJ databases">
        <authorList>
            <person name="Lavstsen T."/>
            <person name="Jespersen J.S."/>
        </authorList>
    </citation>
    <scope>NUCLEOTIDE SEQUENCE</scope>
    <source>
        <tissue evidence="1">Brain</tissue>
    </source>
</reference>
<accession>A0A1A7YZQ0</accession>
<reference evidence="1" key="2">
    <citation type="submission" date="2016-06" db="EMBL/GenBank/DDBJ databases">
        <title>The genome of a short-lived fish provides insights into sex chromosome evolution and the genetic control of aging.</title>
        <authorList>
            <person name="Reichwald K."/>
            <person name="Felder M."/>
            <person name="Petzold A."/>
            <person name="Koch P."/>
            <person name="Groth M."/>
            <person name="Platzer M."/>
        </authorList>
    </citation>
    <scope>NUCLEOTIDE SEQUENCE</scope>
    <source>
        <tissue evidence="1">Brain</tissue>
    </source>
</reference>
<feature type="non-terminal residue" evidence="1">
    <location>
        <position position="1"/>
    </location>
</feature>
<gene>
    <name evidence="1" type="primary">VWDE</name>
</gene>
<evidence type="ECO:0000313" key="1">
    <source>
        <dbReference type="EMBL" id="SBP36102.1"/>
    </source>
</evidence>
<dbReference type="EMBL" id="HADX01013870">
    <property type="protein sequence ID" value="SBP36102.1"/>
    <property type="molecule type" value="Transcribed_RNA"/>
</dbReference>
<dbReference type="AlphaFoldDB" id="A0A1A7YZQ0"/>
<dbReference type="Gene3D" id="2.10.25.10">
    <property type="entry name" value="Laminin"/>
    <property type="match status" value="1"/>
</dbReference>
<sequence length="68" mass="6833">NRNTDSSGVAVATPASVPQVSPSSCSKAPCYPGVQCFDSVHVAAGFACGPCPTGLHGNGQTCTFFGER</sequence>
<organism evidence="1">
    <name type="scientific">Iconisemion striatum</name>
    <dbReference type="NCBI Taxonomy" id="60296"/>
    <lineage>
        <taxon>Eukaryota</taxon>
        <taxon>Metazoa</taxon>
        <taxon>Chordata</taxon>
        <taxon>Craniata</taxon>
        <taxon>Vertebrata</taxon>
        <taxon>Euteleostomi</taxon>
        <taxon>Actinopterygii</taxon>
        <taxon>Neopterygii</taxon>
        <taxon>Teleostei</taxon>
        <taxon>Neoteleostei</taxon>
        <taxon>Acanthomorphata</taxon>
        <taxon>Ovalentaria</taxon>
        <taxon>Atherinomorphae</taxon>
        <taxon>Cyprinodontiformes</taxon>
        <taxon>Nothobranchiidae</taxon>
        <taxon>Iconisemion</taxon>
    </lineage>
</organism>
<name>A0A1A7YZQ0_9TELE</name>